<dbReference type="SUPFAM" id="SSF53822">
    <property type="entry name" value="Periplasmic binding protein-like I"/>
    <property type="match status" value="1"/>
</dbReference>
<evidence type="ECO:0000256" key="1">
    <source>
        <dbReference type="ARBA" id="ARBA00004193"/>
    </source>
</evidence>
<dbReference type="InterPro" id="IPR050957">
    <property type="entry name" value="BMP_lipoprotein"/>
</dbReference>
<proteinExistence type="inferred from homology"/>
<dbReference type="PANTHER" id="PTHR34296">
    <property type="entry name" value="TRANSCRIPTIONAL ACTIVATOR PROTEIN MED"/>
    <property type="match status" value="1"/>
</dbReference>
<keyword evidence="6" id="KW-0449">Lipoprotein</keyword>
<evidence type="ECO:0000256" key="2">
    <source>
        <dbReference type="ARBA" id="ARBA00008610"/>
    </source>
</evidence>
<dbReference type="PANTHER" id="PTHR34296:SF2">
    <property type="entry name" value="ABC TRANSPORTER GUANOSINE-BINDING PROTEIN NUPN"/>
    <property type="match status" value="1"/>
</dbReference>
<evidence type="ECO:0000256" key="3">
    <source>
        <dbReference type="ARBA" id="ARBA00022475"/>
    </source>
</evidence>
<keyword evidence="4" id="KW-0732">Signal</keyword>
<name>A0A1Q2D470_9ENTE</name>
<dbReference type="Gene3D" id="3.40.50.2300">
    <property type="match status" value="2"/>
</dbReference>
<dbReference type="EMBL" id="CP019609">
    <property type="protein sequence ID" value="AQP53190.1"/>
    <property type="molecule type" value="Genomic_DNA"/>
</dbReference>
<comment type="similarity">
    <text evidence="2">Belongs to the BMP lipoprotein family.</text>
</comment>
<evidence type="ECO:0000313" key="7">
    <source>
        <dbReference type="EMBL" id="AQP53190.1"/>
    </source>
</evidence>
<dbReference type="InterPro" id="IPR028082">
    <property type="entry name" value="Peripla_BP_I"/>
</dbReference>
<gene>
    <name evidence="7" type="ORF">BW732_02375</name>
</gene>
<dbReference type="OrthoDB" id="9784230at2"/>
<dbReference type="AlphaFoldDB" id="A0A1Q2D470"/>
<sequence length="357" mass="37837">MKSLSKVITSISLMGSAMLLTACGAKEAKQVEANETKVKSIVMVTDANGVDDKSFNQSAWEGLVDWGKETGAKKGTTGYDYIQSNDASEFTTNIDQALTAEFNTIAGVGFLIRDAIETVATQHPRQQFAIIDSVIEGKNNVVSATFRDGEVAYLAGIAAAYTTTTNHVGFIGGEEGAIIDRFEVGFKKGVQDAAEALNKSVKVDVKYAASFADPAKGKMLAARIYQDGADIIYHASGGTGAGVFQEAKALNESSADKKVWIIGADKDQTEDGNYKNKSGKADNLTLTSAVKRVGSALKDIANKANDGEFPGGEHLEYGLSNDGLELIDGNMDDKTIQAVKQAKDKIIAGDLIVPSKK</sequence>
<keyword evidence="5" id="KW-0472">Membrane</keyword>
<organism evidence="7 8">
    <name type="scientific">Vagococcus penaei</name>
    <dbReference type="NCBI Taxonomy" id="633807"/>
    <lineage>
        <taxon>Bacteria</taxon>
        <taxon>Bacillati</taxon>
        <taxon>Bacillota</taxon>
        <taxon>Bacilli</taxon>
        <taxon>Lactobacillales</taxon>
        <taxon>Enterococcaceae</taxon>
        <taxon>Vagococcus</taxon>
    </lineage>
</organism>
<accession>A0A1Q2D470</accession>
<dbReference type="Pfam" id="PF02608">
    <property type="entry name" value="Bmp"/>
    <property type="match status" value="1"/>
</dbReference>
<dbReference type="KEGG" id="vpi:BW732_02375"/>
<evidence type="ECO:0000313" key="8">
    <source>
        <dbReference type="Proteomes" id="UP000188246"/>
    </source>
</evidence>
<evidence type="ECO:0000256" key="6">
    <source>
        <dbReference type="ARBA" id="ARBA00023288"/>
    </source>
</evidence>
<dbReference type="PROSITE" id="PS51257">
    <property type="entry name" value="PROKAR_LIPOPROTEIN"/>
    <property type="match status" value="1"/>
</dbReference>
<dbReference type="RefSeq" id="WP_077275286.1">
    <property type="nucleotide sequence ID" value="NZ_CP019609.1"/>
</dbReference>
<protein>
    <submittedName>
        <fullName evidence="7">BMP family ABC transporter substrate-binding protein</fullName>
    </submittedName>
</protein>
<dbReference type="CDD" id="cd06354">
    <property type="entry name" value="PBP1_PrnA-like"/>
    <property type="match status" value="1"/>
</dbReference>
<dbReference type="GO" id="GO:0005886">
    <property type="term" value="C:plasma membrane"/>
    <property type="evidence" value="ECO:0007669"/>
    <property type="project" value="UniProtKB-SubCell"/>
</dbReference>
<evidence type="ECO:0000256" key="4">
    <source>
        <dbReference type="ARBA" id="ARBA00022729"/>
    </source>
</evidence>
<reference evidence="7 8" key="1">
    <citation type="journal article" date="2010" name="Int. J. Syst. Evol. Microbiol.">
        <title>Vagococcus penaei sp. nov., isolated from spoilage microbiota of cooked shrimp (Penaeus vannamei).</title>
        <authorList>
            <person name="Jaffres E."/>
            <person name="Prevost H."/>
            <person name="Rossero A."/>
            <person name="Joffraud J.J."/>
            <person name="Dousset X."/>
        </authorList>
    </citation>
    <scope>NUCLEOTIDE SEQUENCE [LARGE SCALE GENOMIC DNA]</scope>
    <source>
        <strain evidence="7 8">CD276</strain>
    </source>
</reference>
<dbReference type="Proteomes" id="UP000188246">
    <property type="component" value="Chromosome"/>
</dbReference>
<dbReference type="STRING" id="633807.BW732_02375"/>
<keyword evidence="8" id="KW-1185">Reference proteome</keyword>
<evidence type="ECO:0000256" key="5">
    <source>
        <dbReference type="ARBA" id="ARBA00023136"/>
    </source>
</evidence>
<dbReference type="InterPro" id="IPR003760">
    <property type="entry name" value="PnrA-like"/>
</dbReference>
<comment type="subcellular location">
    <subcellularLocation>
        <location evidence="1">Cell membrane</location>
        <topology evidence="1">Lipid-anchor</topology>
    </subcellularLocation>
</comment>
<keyword evidence="3" id="KW-1003">Cell membrane</keyword>